<dbReference type="EMBL" id="DTHB01000050">
    <property type="protein sequence ID" value="HGB15172.1"/>
    <property type="molecule type" value="Genomic_DNA"/>
</dbReference>
<proteinExistence type="predicted"/>
<protein>
    <submittedName>
        <fullName evidence="1">Uncharacterized protein</fullName>
    </submittedName>
</protein>
<organism evidence="1">
    <name type="scientific">Desulfobacca acetoxidans</name>
    <dbReference type="NCBI Taxonomy" id="60893"/>
    <lineage>
        <taxon>Bacteria</taxon>
        <taxon>Pseudomonadati</taxon>
        <taxon>Thermodesulfobacteriota</taxon>
        <taxon>Desulfobaccia</taxon>
        <taxon>Desulfobaccales</taxon>
        <taxon>Desulfobaccaceae</taxon>
        <taxon>Desulfobacca</taxon>
    </lineage>
</organism>
<gene>
    <name evidence="1" type="ORF">ENV62_08070</name>
</gene>
<accession>A0A7C3WN94</accession>
<comment type="caution">
    <text evidence="1">The sequence shown here is derived from an EMBL/GenBank/DDBJ whole genome shotgun (WGS) entry which is preliminary data.</text>
</comment>
<evidence type="ECO:0000313" key="1">
    <source>
        <dbReference type="EMBL" id="HGB15172.1"/>
    </source>
</evidence>
<reference evidence="1" key="1">
    <citation type="journal article" date="2020" name="mSystems">
        <title>Genome- and Community-Level Interaction Insights into Carbon Utilization and Element Cycling Functions of Hydrothermarchaeota in Hydrothermal Sediment.</title>
        <authorList>
            <person name="Zhou Z."/>
            <person name="Liu Y."/>
            <person name="Xu W."/>
            <person name="Pan J."/>
            <person name="Luo Z.H."/>
            <person name="Li M."/>
        </authorList>
    </citation>
    <scope>NUCLEOTIDE SEQUENCE [LARGE SCALE GENOMIC DNA]</scope>
    <source>
        <strain evidence="1">SpSt-776</strain>
    </source>
</reference>
<name>A0A7C3WN94_9BACT</name>
<sequence length="109" mass="12905">MFNDDNLDFLTLYWLSGWFGESYEIWKGKKNRDASTEHEVVFPITLVWPLTEEPEQGLVIIRRQGSELVFTVDWFPGEEFPLDVYRSVSKSQVLLMSVFERETVFLHLK</sequence>
<dbReference type="AlphaFoldDB" id="A0A7C3WN94"/>